<name>A0A9W6D1C5_9BACT</name>
<dbReference type="SUPFAM" id="SSF89392">
    <property type="entry name" value="Prokaryotic lipoproteins and lipoprotein localization factors"/>
    <property type="match status" value="1"/>
</dbReference>
<comment type="caution">
    <text evidence="2">The sequence shown here is derived from an EMBL/GenBank/DDBJ whole genome shotgun (WGS) entry which is preliminary data.</text>
</comment>
<organism evidence="2 3">
    <name type="scientific">Desulforhabdus amnigena</name>
    <dbReference type="NCBI Taxonomy" id="40218"/>
    <lineage>
        <taxon>Bacteria</taxon>
        <taxon>Pseudomonadati</taxon>
        <taxon>Thermodesulfobacteriota</taxon>
        <taxon>Syntrophobacteria</taxon>
        <taxon>Syntrophobacterales</taxon>
        <taxon>Syntrophobacteraceae</taxon>
        <taxon>Desulforhabdus</taxon>
    </lineage>
</organism>
<evidence type="ECO:0008006" key="4">
    <source>
        <dbReference type="Google" id="ProtNLM"/>
    </source>
</evidence>
<dbReference type="Gene3D" id="2.50.20.10">
    <property type="entry name" value="Lipoprotein localisation LolA/LolB/LppX"/>
    <property type="match status" value="1"/>
</dbReference>
<protein>
    <recommendedName>
        <fullName evidence="4">Outer-membrane lipoprotein LolB</fullName>
    </recommendedName>
</protein>
<dbReference type="AlphaFoldDB" id="A0A9W6D1C5"/>
<evidence type="ECO:0000313" key="3">
    <source>
        <dbReference type="Proteomes" id="UP001144372"/>
    </source>
</evidence>
<dbReference type="Proteomes" id="UP001144372">
    <property type="component" value="Unassembled WGS sequence"/>
</dbReference>
<dbReference type="EMBL" id="BSDR01000001">
    <property type="protein sequence ID" value="GLI33478.1"/>
    <property type="molecule type" value="Genomic_DNA"/>
</dbReference>
<evidence type="ECO:0000256" key="1">
    <source>
        <dbReference type="ARBA" id="ARBA00022729"/>
    </source>
</evidence>
<dbReference type="InterPro" id="IPR029046">
    <property type="entry name" value="LolA/LolB/LppX"/>
</dbReference>
<proteinExistence type="predicted"/>
<keyword evidence="3" id="KW-1185">Reference proteome</keyword>
<sequence>MIRPVKKFFLWAVVAVLLSIWGCARYPGVVERPKPLSNEEWVARLKDRAEYWQTYQATLHLRADSAKGKYPLRAVILANLPGQFRLEAFNLWGQTLGVLILNNDQSTLWVPNERTIYTAQKPGVLTDHFLGVSLPLDILGYSLAACLPPAELKTFKMVAGSSKWIGMSRGIENGWSYQWEFLSQPMALKAFEAREGLWHYSVTYEPSVPLDVKGSPQRVKFLSSEWQMDITLDQIQVTSNLQSDLFLPVFPGETRKVNLDASK</sequence>
<gene>
    <name evidence="2" type="ORF">DAMNIGENAA_09110</name>
</gene>
<accession>A0A9W6D1C5</accession>
<reference evidence="2" key="1">
    <citation type="submission" date="2022-12" db="EMBL/GenBank/DDBJ databases">
        <title>Reference genome sequencing for broad-spectrum identification of bacterial and archaeal isolates by mass spectrometry.</title>
        <authorList>
            <person name="Sekiguchi Y."/>
            <person name="Tourlousse D.M."/>
        </authorList>
    </citation>
    <scope>NUCLEOTIDE SEQUENCE</scope>
    <source>
        <strain evidence="2">ASRB1</strain>
    </source>
</reference>
<evidence type="ECO:0000313" key="2">
    <source>
        <dbReference type="EMBL" id="GLI33478.1"/>
    </source>
</evidence>
<keyword evidence="1" id="KW-0732">Signal</keyword>